<comment type="caution">
    <text evidence="2">The sequence shown here is derived from an EMBL/GenBank/DDBJ whole genome shotgun (WGS) entry which is preliminary data.</text>
</comment>
<sequence>MHQYLKDTEYATQNLLRLATEEEQQLRELSGQLASAEARLRVHQWDFQTSDLNDDFSDAYVMAAFGRAAKASQDAERLRSEVAMLQASVGAHQQATQAVAGAVLQIAKQGISLVHGGLNAAPTGRTIGSLCIRDIIWQGRNQSMHYEEGNFKKALTDLFATLESEQGTHFSLAAHPQQNRAKQIVELLGWEDYATYARDMQTLLP</sequence>
<evidence type="ECO:0000313" key="3">
    <source>
        <dbReference type="Proteomes" id="UP001606303"/>
    </source>
</evidence>
<keyword evidence="3" id="KW-1185">Reference proteome</keyword>
<gene>
    <name evidence="2" type="ORF">ACG01O_17360</name>
</gene>
<protein>
    <submittedName>
        <fullName evidence="2">Uncharacterized protein</fullName>
    </submittedName>
</protein>
<organism evidence="2 3">
    <name type="scientific">Pelomonas baiyunensis</name>
    <dbReference type="NCBI Taxonomy" id="3299026"/>
    <lineage>
        <taxon>Bacteria</taxon>
        <taxon>Pseudomonadati</taxon>
        <taxon>Pseudomonadota</taxon>
        <taxon>Betaproteobacteria</taxon>
        <taxon>Burkholderiales</taxon>
        <taxon>Sphaerotilaceae</taxon>
        <taxon>Roseateles</taxon>
    </lineage>
</organism>
<dbReference type="RefSeq" id="WP_394386543.1">
    <property type="nucleotide sequence ID" value="NZ_JBIGIB010000005.1"/>
</dbReference>
<dbReference type="EMBL" id="JBIGIB010000005">
    <property type="protein sequence ID" value="MFG6468395.1"/>
    <property type="molecule type" value="Genomic_DNA"/>
</dbReference>
<reference evidence="2 3" key="1">
    <citation type="submission" date="2024-08" db="EMBL/GenBank/DDBJ databases">
        <authorList>
            <person name="Lu H."/>
        </authorList>
    </citation>
    <scope>NUCLEOTIDE SEQUENCE [LARGE SCALE GENOMIC DNA]</scope>
    <source>
        <strain evidence="2 3">BYS87W</strain>
    </source>
</reference>
<proteinExistence type="predicted"/>
<evidence type="ECO:0000256" key="1">
    <source>
        <dbReference type="SAM" id="Coils"/>
    </source>
</evidence>
<feature type="coiled-coil region" evidence="1">
    <location>
        <begin position="12"/>
        <end position="39"/>
    </location>
</feature>
<keyword evidence="1" id="KW-0175">Coiled coil</keyword>
<name>A0ABW7H2I5_9BURK</name>
<evidence type="ECO:0000313" key="2">
    <source>
        <dbReference type="EMBL" id="MFG6468395.1"/>
    </source>
</evidence>
<accession>A0ABW7H2I5</accession>
<dbReference type="Proteomes" id="UP001606303">
    <property type="component" value="Unassembled WGS sequence"/>
</dbReference>